<comment type="caution">
    <text evidence="8">The sequence shown here is derived from an EMBL/GenBank/DDBJ whole genome shotgun (WGS) entry which is preliminary data.</text>
</comment>
<evidence type="ECO:0000256" key="6">
    <source>
        <dbReference type="RuleBase" id="RU365044"/>
    </source>
</evidence>
<dbReference type="GO" id="GO:0006979">
    <property type="term" value="P:response to oxidative stress"/>
    <property type="evidence" value="ECO:0007669"/>
    <property type="project" value="InterPro"/>
</dbReference>
<dbReference type="GO" id="GO:0046872">
    <property type="term" value="F:metal ion binding"/>
    <property type="evidence" value="ECO:0007669"/>
    <property type="project" value="UniProtKB-KW"/>
</dbReference>
<dbReference type="GO" id="GO:0030091">
    <property type="term" value="P:protein repair"/>
    <property type="evidence" value="ECO:0007669"/>
    <property type="project" value="InterPro"/>
</dbReference>
<feature type="domain" description="MsrB" evidence="7">
    <location>
        <begin position="96"/>
        <end position="175"/>
    </location>
</feature>
<evidence type="ECO:0000313" key="8">
    <source>
        <dbReference type="EMBL" id="GFT01432.1"/>
    </source>
</evidence>
<comment type="similarity">
    <text evidence="1 6">Belongs to the MsrB Met sulfoxide reductase family.</text>
</comment>
<proteinExistence type="inferred from homology"/>
<comment type="cofactor">
    <cofactor evidence="6">
        <name>Zn(2+)</name>
        <dbReference type="ChEBI" id="CHEBI:29105"/>
    </cofactor>
    <text evidence="6">Binds 1 zinc ion per subunit.</text>
</comment>
<evidence type="ECO:0000313" key="9">
    <source>
        <dbReference type="Proteomes" id="UP000887013"/>
    </source>
</evidence>
<keyword evidence="3 6" id="KW-0862">Zinc</keyword>
<dbReference type="PROSITE" id="PS51790">
    <property type="entry name" value="MSRB"/>
    <property type="match status" value="2"/>
</dbReference>
<keyword evidence="2 6" id="KW-0479">Metal-binding</keyword>
<dbReference type="InterPro" id="IPR028427">
    <property type="entry name" value="Met_Sox_Rdtase_MsrB"/>
</dbReference>
<dbReference type="GO" id="GO:0005737">
    <property type="term" value="C:cytoplasm"/>
    <property type="evidence" value="ECO:0007669"/>
    <property type="project" value="TreeGrafter"/>
</dbReference>
<organism evidence="8 9">
    <name type="scientific">Nephila pilipes</name>
    <name type="common">Giant wood spider</name>
    <name type="synonym">Nephila maculata</name>
    <dbReference type="NCBI Taxonomy" id="299642"/>
    <lineage>
        <taxon>Eukaryota</taxon>
        <taxon>Metazoa</taxon>
        <taxon>Ecdysozoa</taxon>
        <taxon>Arthropoda</taxon>
        <taxon>Chelicerata</taxon>
        <taxon>Arachnida</taxon>
        <taxon>Araneae</taxon>
        <taxon>Araneomorphae</taxon>
        <taxon>Entelegynae</taxon>
        <taxon>Araneoidea</taxon>
        <taxon>Nephilidae</taxon>
        <taxon>Nephila</taxon>
    </lineage>
</organism>
<sequence length="340" mass="38491">MKTEHSDKYIGNIGIFLFLMNFMRSQVLNGLVIFKYASQSYLKNFKYCYYPAVKLYYKPASILKSGKFIHVPFYNITRTFKIMECCGNSCGLDLSKEALKKKLTSMQYQVTQEGETERAFTGKYHNHFEKGIYTCIVCSQPLFLSEAKFDSKCGWPAFSDVIDSKNVKYKADFSHSTFKIMECCGNSCGLDLSKEALKKKLTSMQYQVTQEGETERAFTGKYHNHFEKGIYTCIVCSQPLFLSEAKFDSKCGWPAFSDVIDSKNVKYKADFSHISCNLLLLTMKTDMKRTEVSCSSCGAHLGHVFDDGPKPTGKRFCVNSAALDFKKSEDASTCDSSSKS</sequence>
<feature type="domain" description="MsrB" evidence="7">
    <location>
        <begin position="194"/>
        <end position="328"/>
    </location>
</feature>
<keyword evidence="9" id="KW-1185">Reference proteome</keyword>
<dbReference type="InterPro" id="IPR002579">
    <property type="entry name" value="Met_Sox_Rdtase_MsrB_dom"/>
</dbReference>
<dbReference type="Gene3D" id="2.170.150.20">
    <property type="entry name" value="Peptide methionine sulfoxide reductase"/>
    <property type="match status" value="2"/>
</dbReference>
<evidence type="ECO:0000256" key="4">
    <source>
        <dbReference type="ARBA" id="ARBA00023002"/>
    </source>
</evidence>
<dbReference type="Proteomes" id="UP000887013">
    <property type="component" value="Unassembled WGS sequence"/>
</dbReference>
<dbReference type="PANTHER" id="PTHR10173:SF52">
    <property type="entry name" value="METHIONINE-R-SULFOXIDE REDUCTASE B1"/>
    <property type="match status" value="1"/>
</dbReference>
<dbReference type="EMBL" id="BMAW01055543">
    <property type="protein sequence ID" value="GFT01432.1"/>
    <property type="molecule type" value="Genomic_DNA"/>
</dbReference>
<dbReference type="InterPro" id="IPR011057">
    <property type="entry name" value="Mss4-like_sf"/>
</dbReference>
<dbReference type="PANTHER" id="PTHR10173">
    <property type="entry name" value="METHIONINE SULFOXIDE REDUCTASE"/>
    <property type="match status" value="1"/>
</dbReference>
<reference evidence="8" key="1">
    <citation type="submission" date="2020-08" db="EMBL/GenBank/DDBJ databases">
        <title>Multicomponent nature underlies the extraordinary mechanical properties of spider dragline silk.</title>
        <authorList>
            <person name="Kono N."/>
            <person name="Nakamura H."/>
            <person name="Mori M."/>
            <person name="Yoshida Y."/>
            <person name="Ohtoshi R."/>
            <person name="Malay A.D."/>
            <person name="Moran D.A.P."/>
            <person name="Tomita M."/>
            <person name="Numata K."/>
            <person name="Arakawa K."/>
        </authorList>
    </citation>
    <scope>NUCLEOTIDE SEQUENCE</scope>
</reference>
<evidence type="ECO:0000256" key="5">
    <source>
        <dbReference type="ARBA" id="ARBA00048488"/>
    </source>
</evidence>
<dbReference type="EC" id="1.8.4.12" evidence="6"/>
<dbReference type="OrthoDB" id="44061at2759"/>
<accession>A0A8X6N9D5</accession>
<comment type="catalytic activity">
    <reaction evidence="5 6">
        <text>L-methionyl-[protein] + [thioredoxin]-disulfide + H2O = L-methionyl-(R)-S-oxide-[protein] + [thioredoxin]-dithiol</text>
        <dbReference type="Rhea" id="RHEA:24164"/>
        <dbReference type="Rhea" id="RHEA-COMP:10698"/>
        <dbReference type="Rhea" id="RHEA-COMP:10700"/>
        <dbReference type="Rhea" id="RHEA-COMP:12313"/>
        <dbReference type="Rhea" id="RHEA-COMP:12314"/>
        <dbReference type="ChEBI" id="CHEBI:15377"/>
        <dbReference type="ChEBI" id="CHEBI:16044"/>
        <dbReference type="ChEBI" id="CHEBI:29950"/>
        <dbReference type="ChEBI" id="CHEBI:45764"/>
        <dbReference type="ChEBI" id="CHEBI:50058"/>
        <dbReference type="EC" id="1.8.4.12"/>
    </reaction>
</comment>
<comment type="function">
    <text evidence="6">Methionine-sulfoxide reductase that specifically reduces methionine (R)-sulfoxide back to methionine. While in many cases methionine oxidation is the result of random oxidation following oxidative stress, methionine oxidation is also a post-translational modification that takes place on specific residues.</text>
</comment>
<protein>
    <recommendedName>
        <fullName evidence="6">Peptide-methionine (R)-S-oxide reductase</fullName>
        <ecNumber evidence="6">1.8.4.12</ecNumber>
    </recommendedName>
</protein>
<dbReference type="SUPFAM" id="SSF51316">
    <property type="entry name" value="Mss4-like"/>
    <property type="match status" value="2"/>
</dbReference>
<evidence type="ECO:0000259" key="7">
    <source>
        <dbReference type="PROSITE" id="PS51790"/>
    </source>
</evidence>
<gene>
    <name evidence="8" type="primary">SelR</name>
    <name evidence="8" type="ORF">NPIL_32922</name>
</gene>
<dbReference type="Pfam" id="PF01641">
    <property type="entry name" value="SelR"/>
    <property type="match status" value="2"/>
</dbReference>
<keyword evidence="4 6" id="KW-0560">Oxidoreductase</keyword>
<dbReference type="NCBIfam" id="TIGR00357">
    <property type="entry name" value="peptide-methionine (R)-S-oxide reductase MsrB"/>
    <property type="match status" value="1"/>
</dbReference>
<evidence type="ECO:0000256" key="3">
    <source>
        <dbReference type="ARBA" id="ARBA00022833"/>
    </source>
</evidence>
<evidence type="ECO:0000256" key="2">
    <source>
        <dbReference type="ARBA" id="ARBA00022723"/>
    </source>
</evidence>
<name>A0A8X6N9D5_NEPPI</name>
<dbReference type="AlphaFoldDB" id="A0A8X6N9D5"/>
<evidence type="ECO:0000256" key="1">
    <source>
        <dbReference type="ARBA" id="ARBA00007174"/>
    </source>
</evidence>
<dbReference type="FunFam" id="2.170.150.20:FF:000001">
    <property type="entry name" value="Peptide methionine sulfoxide reductase MsrB"/>
    <property type="match status" value="1"/>
</dbReference>
<dbReference type="GO" id="GO:0033743">
    <property type="term" value="F:peptide-methionine (R)-S-oxide reductase activity"/>
    <property type="evidence" value="ECO:0007669"/>
    <property type="project" value="UniProtKB-EC"/>
</dbReference>